<dbReference type="Proteomes" id="UP001314205">
    <property type="component" value="Unassembled WGS sequence"/>
</dbReference>
<gene>
    <name evidence="1" type="ORF">PARMNEM_LOCUS20883</name>
</gene>
<evidence type="ECO:0000313" key="2">
    <source>
        <dbReference type="Proteomes" id="UP001314205"/>
    </source>
</evidence>
<evidence type="ECO:0000313" key="1">
    <source>
        <dbReference type="EMBL" id="CAK1602371.1"/>
    </source>
</evidence>
<reference evidence="1 2" key="1">
    <citation type="submission" date="2023-11" db="EMBL/GenBank/DDBJ databases">
        <authorList>
            <person name="Hedman E."/>
            <person name="Englund M."/>
            <person name="Stromberg M."/>
            <person name="Nyberg Akerstrom W."/>
            <person name="Nylinder S."/>
            <person name="Jareborg N."/>
            <person name="Kallberg Y."/>
            <person name="Kronander E."/>
        </authorList>
    </citation>
    <scope>NUCLEOTIDE SEQUENCE [LARGE SCALE GENOMIC DNA]</scope>
</reference>
<organism evidence="1 2">
    <name type="scientific">Parnassius mnemosyne</name>
    <name type="common">clouded apollo</name>
    <dbReference type="NCBI Taxonomy" id="213953"/>
    <lineage>
        <taxon>Eukaryota</taxon>
        <taxon>Metazoa</taxon>
        <taxon>Ecdysozoa</taxon>
        <taxon>Arthropoda</taxon>
        <taxon>Hexapoda</taxon>
        <taxon>Insecta</taxon>
        <taxon>Pterygota</taxon>
        <taxon>Neoptera</taxon>
        <taxon>Endopterygota</taxon>
        <taxon>Lepidoptera</taxon>
        <taxon>Glossata</taxon>
        <taxon>Ditrysia</taxon>
        <taxon>Papilionoidea</taxon>
        <taxon>Papilionidae</taxon>
        <taxon>Parnassiinae</taxon>
        <taxon>Parnassini</taxon>
        <taxon>Parnassius</taxon>
        <taxon>Driopa</taxon>
    </lineage>
</organism>
<name>A0AAV1M8X4_9NEOP</name>
<dbReference type="AlphaFoldDB" id="A0AAV1M8X4"/>
<accession>A0AAV1M8X4</accession>
<sequence>MKYINNNSKEVTVPSLTSWVNTIEGFKLITNKLRAEIINEHLNIDLINTQQILESRTKVHVEKCAAIAYCSGWIAIKTKKFIFKKCKTCQNNLTSSNNADFHNFIIKKEYCGKRWLCYPTRSLFDFFAPVEHITWNILNKYAHVENIVKYIMLFISVHINLNFMKCEIH</sequence>
<protein>
    <submittedName>
        <fullName evidence="1">Uncharacterized protein</fullName>
    </submittedName>
</protein>
<keyword evidence="2" id="KW-1185">Reference proteome</keyword>
<proteinExistence type="predicted"/>
<comment type="caution">
    <text evidence="1">The sequence shown here is derived from an EMBL/GenBank/DDBJ whole genome shotgun (WGS) entry which is preliminary data.</text>
</comment>
<dbReference type="EMBL" id="CAVLGL010000137">
    <property type="protein sequence ID" value="CAK1602371.1"/>
    <property type="molecule type" value="Genomic_DNA"/>
</dbReference>